<feature type="coiled-coil region" evidence="10">
    <location>
        <begin position="895"/>
        <end position="964"/>
    </location>
</feature>
<evidence type="ECO:0000256" key="11">
    <source>
        <dbReference type="SAM" id="MobiDB-lite"/>
    </source>
</evidence>
<dbReference type="Gene3D" id="6.10.250.90">
    <property type="match status" value="1"/>
</dbReference>
<evidence type="ECO:0000256" key="4">
    <source>
        <dbReference type="ARBA" id="ARBA00022618"/>
    </source>
</evidence>
<dbReference type="GO" id="GO:0005635">
    <property type="term" value="C:nuclear envelope"/>
    <property type="evidence" value="ECO:0007669"/>
    <property type="project" value="TreeGrafter"/>
</dbReference>
<dbReference type="EMBL" id="QEAO01000008">
    <property type="protein sequence ID" value="TPX35521.1"/>
    <property type="molecule type" value="Genomic_DNA"/>
</dbReference>
<dbReference type="GeneID" id="42003363"/>
<protein>
    <recommendedName>
        <fullName evidence="3">Spindle assembly checkpoint component MAD1</fullName>
    </recommendedName>
</protein>
<dbReference type="AlphaFoldDB" id="A0A507C7P4"/>
<dbReference type="Pfam" id="PF25390">
    <property type="entry name" value="WD40_RLD"/>
    <property type="match status" value="1"/>
</dbReference>
<dbReference type="Proteomes" id="UP000319731">
    <property type="component" value="Unassembled WGS sequence"/>
</dbReference>
<dbReference type="Pfam" id="PF05557">
    <property type="entry name" value="MAD"/>
    <property type="match status" value="1"/>
</dbReference>
<feature type="coiled-coil region" evidence="10">
    <location>
        <begin position="517"/>
        <end position="668"/>
    </location>
</feature>
<keyword evidence="8" id="KW-0131">Cell cycle</keyword>
<gene>
    <name evidence="13" type="ORF">SmJEL517_g02138</name>
</gene>
<keyword evidence="5" id="KW-0677">Repeat</keyword>
<dbReference type="InterPro" id="IPR008672">
    <property type="entry name" value="Mad1"/>
</dbReference>
<feature type="region of interest" description="Disordered" evidence="11">
    <location>
        <begin position="420"/>
        <end position="469"/>
    </location>
</feature>
<dbReference type="PANTHER" id="PTHR23168:SF0">
    <property type="entry name" value="MITOTIC SPINDLE ASSEMBLY CHECKPOINT PROTEIN MAD1"/>
    <property type="match status" value="1"/>
</dbReference>
<dbReference type="GO" id="GO:0072686">
    <property type="term" value="C:mitotic spindle"/>
    <property type="evidence" value="ECO:0007669"/>
    <property type="project" value="TreeGrafter"/>
</dbReference>
<comment type="similarity">
    <text evidence="2">Belongs to the MAD1 family.</text>
</comment>
<dbReference type="GO" id="GO:0007094">
    <property type="term" value="P:mitotic spindle assembly checkpoint signaling"/>
    <property type="evidence" value="ECO:0007669"/>
    <property type="project" value="InterPro"/>
</dbReference>
<dbReference type="RefSeq" id="XP_031025994.1">
    <property type="nucleotide sequence ID" value="XM_031168066.1"/>
</dbReference>
<evidence type="ECO:0000256" key="10">
    <source>
        <dbReference type="SAM" id="Coils"/>
    </source>
</evidence>
<organism evidence="13 14">
    <name type="scientific">Synchytrium microbalum</name>
    <dbReference type="NCBI Taxonomy" id="1806994"/>
    <lineage>
        <taxon>Eukaryota</taxon>
        <taxon>Fungi</taxon>
        <taxon>Fungi incertae sedis</taxon>
        <taxon>Chytridiomycota</taxon>
        <taxon>Chytridiomycota incertae sedis</taxon>
        <taxon>Chytridiomycetes</taxon>
        <taxon>Synchytriales</taxon>
        <taxon>Synchytriaceae</taxon>
        <taxon>Synchytrium</taxon>
    </lineage>
</organism>
<dbReference type="STRING" id="1806994.A0A507C7P4"/>
<name>A0A507C7P4_9FUNG</name>
<dbReference type="InterPro" id="IPR058923">
    <property type="entry name" value="RCC1-like_dom"/>
</dbReference>
<dbReference type="GO" id="GO:0000776">
    <property type="term" value="C:kinetochore"/>
    <property type="evidence" value="ECO:0007669"/>
    <property type="project" value="TreeGrafter"/>
</dbReference>
<dbReference type="GO" id="GO:0051301">
    <property type="term" value="P:cell division"/>
    <property type="evidence" value="ECO:0007669"/>
    <property type="project" value="UniProtKB-KW"/>
</dbReference>
<keyword evidence="6" id="KW-0498">Mitosis</keyword>
<comment type="subcellular location">
    <subcellularLocation>
        <location evidence="1">Nucleus</location>
    </subcellularLocation>
</comment>
<feature type="repeat" description="RCC1" evidence="9">
    <location>
        <begin position="259"/>
        <end position="303"/>
    </location>
</feature>
<evidence type="ECO:0000256" key="3">
    <source>
        <dbReference type="ARBA" id="ARBA00022019"/>
    </source>
</evidence>
<dbReference type="InterPro" id="IPR009091">
    <property type="entry name" value="RCC1/BLIP-II"/>
</dbReference>
<reference evidence="13 14" key="1">
    <citation type="journal article" date="2019" name="Sci. Rep.">
        <title>Comparative genomics of chytrid fungi reveal insights into the obligate biotrophic and pathogenic lifestyle of Synchytrium endobioticum.</title>
        <authorList>
            <person name="van de Vossenberg B.T.L.H."/>
            <person name="Warris S."/>
            <person name="Nguyen H.D.T."/>
            <person name="van Gent-Pelzer M.P.E."/>
            <person name="Joly D.L."/>
            <person name="van de Geest H.C."/>
            <person name="Bonants P.J.M."/>
            <person name="Smith D.S."/>
            <person name="Levesque C.A."/>
            <person name="van der Lee T.A.J."/>
        </authorList>
    </citation>
    <scope>NUCLEOTIDE SEQUENCE [LARGE SCALE GENOMIC DNA]</scope>
    <source>
        <strain evidence="13 14">JEL517</strain>
    </source>
</reference>
<dbReference type="SUPFAM" id="SSF50985">
    <property type="entry name" value="RCC1/BLIP-II"/>
    <property type="match status" value="1"/>
</dbReference>
<dbReference type="PROSITE" id="PS50012">
    <property type="entry name" value="RCC1_3"/>
    <property type="match status" value="3"/>
</dbReference>
<evidence type="ECO:0000256" key="7">
    <source>
        <dbReference type="ARBA" id="ARBA00023242"/>
    </source>
</evidence>
<dbReference type="SUPFAM" id="SSF75704">
    <property type="entry name" value="Mitotic arrest deficient-like 1, Mad1"/>
    <property type="match status" value="1"/>
</dbReference>
<evidence type="ECO:0000256" key="2">
    <source>
        <dbReference type="ARBA" id="ARBA00008029"/>
    </source>
</evidence>
<evidence type="ECO:0000256" key="5">
    <source>
        <dbReference type="ARBA" id="ARBA00022737"/>
    </source>
</evidence>
<dbReference type="GO" id="GO:0051315">
    <property type="term" value="P:attachment of mitotic spindle microtubules to kinetochore"/>
    <property type="evidence" value="ECO:0007669"/>
    <property type="project" value="TreeGrafter"/>
</dbReference>
<evidence type="ECO:0000256" key="9">
    <source>
        <dbReference type="PROSITE-ProRule" id="PRU00235"/>
    </source>
</evidence>
<keyword evidence="7" id="KW-0539">Nucleus</keyword>
<accession>A0A507C7P4</accession>
<keyword evidence="4" id="KW-0132">Cell division</keyword>
<feature type="compositionally biased region" description="Polar residues" evidence="11">
    <location>
        <begin position="447"/>
        <end position="457"/>
    </location>
</feature>
<proteinExistence type="inferred from homology"/>
<dbReference type="PRINTS" id="PR00633">
    <property type="entry name" value="RCCNDNSATION"/>
</dbReference>
<dbReference type="InterPro" id="IPR000408">
    <property type="entry name" value="Reg_chr_condens"/>
</dbReference>
<feature type="repeat" description="RCC1" evidence="9">
    <location>
        <begin position="1"/>
        <end position="54"/>
    </location>
</feature>
<comment type="caution">
    <text evidence="13">The sequence shown here is derived from an EMBL/GenBank/DDBJ whole genome shotgun (WGS) entry which is preliminary data.</text>
</comment>
<evidence type="ECO:0000256" key="6">
    <source>
        <dbReference type="ARBA" id="ARBA00022776"/>
    </source>
</evidence>
<feature type="coiled-coil region" evidence="10">
    <location>
        <begin position="702"/>
        <end position="770"/>
    </location>
</feature>
<dbReference type="PROSITE" id="PS00626">
    <property type="entry name" value="RCC1_2"/>
    <property type="match status" value="3"/>
</dbReference>
<evidence type="ECO:0000259" key="12">
    <source>
        <dbReference type="Pfam" id="PF25390"/>
    </source>
</evidence>
<evidence type="ECO:0000256" key="8">
    <source>
        <dbReference type="ARBA" id="ARBA00023306"/>
    </source>
</evidence>
<dbReference type="PANTHER" id="PTHR23168">
    <property type="entry name" value="MITOTIC SPINDLE ASSEMBLY CHECKPOINT PROTEIN MAD1 MITOTIC ARREST DEFICIENT-LIKE PROTEIN 1"/>
    <property type="match status" value="1"/>
</dbReference>
<keyword evidence="10" id="KW-0175">Coiled coil</keyword>
<keyword evidence="14" id="KW-1185">Reference proteome</keyword>
<feature type="repeat" description="RCC1" evidence="9">
    <location>
        <begin position="55"/>
        <end position="102"/>
    </location>
</feature>
<feature type="domain" description="RCC1-like" evidence="12">
    <location>
        <begin position="3"/>
        <end position="332"/>
    </location>
</feature>
<evidence type="ECO:0000313" key="14">
    <source>
        <dbReference type="Proteomes" id="UP000319731"/>
    </source>
</evidence>
<sequence length="1156" mass="128996">MTLYGVGSNAHGQLGNGTIEDTATPTKVNLPNSVEHPIQCIAGGGNHSLLIDANGKLYASGLNSRGQLGSNQSSTTFEFIETPVLFRSVACGWEHSAAIDVDRCVWVTGDNCFGQLGLDSGIVNVTKWTKLPNLSQAIEISCGVRSTAVLTADGLYVCGSNQHQALGLPDKIDITVKQPGTRRDRGTSSIVSIPTLSPWEGCRHVSMSQYHGAVIAKERTIHSFGRNNHNQLSQPNKERCKFDSLSTGWSHTLALSTEGIIYSYGRNDHGQLGRAADAESVALPEKASEISTGSEHSLALLQDGRVASWGWNEHGQCGVGNNKDVHQPEELVEGSLLTLVTLPDSWSVKNLLIKETLAVTSIEVAFSVQRPCRQITYSLELASESTNRAQNAAAPLTNRKSQEGQLMADKRFHPYAIPGSTSRNARPSIAEPPMTPFTGLTGHGVYGSTNTLPSSTLRRPVLNGTPSLRDTSKTLESIESIFANFKTPSSMPPDSSPGRRSIASTDSNMDIYADPDVLELKKQLKDARREARETQRKLERQIADMELVNSRQSAKLVEATQRVESLESDRKFLMQRETAASTELEEIRNQSTSTRSAFERTTSELRRENAEMKEQLSLKTSENDASIADLTFANQQLEETSARTQRRLSELEQEYQTIVTARQQERAQLLHLQSQLMRTKTLLASQSNSEDDDSALVLQKQLHDQIIHIQNLESSNKQLQAENTYLKSHYENTEKLHEKTRALESQLAMMSDLRKRCAELDTELSKLKGEKLRWSSFLDKEDNTGMDSPFALSKELAKNRLDLIISKDRIGKHDAEIRAKDEYIAQLEVQAQESDAKLRVLEEKYNAELKTSKRTERSRAFAQKEVDFFRDQLKSYDLEEQNLTANFDTVKSERIKSLETLVEEYRQQIRLLESEHTDGDSNMTDATVGNAVMQKHTAELTEELRTAQKALETLQTENALLVKQLTASDEQLRLLENALGRGEYNTATTSVLQLRNNPESDEFAIRQATLNALQAENKSLRERLVNRSDAGLPIESFKTVEQDCQRLQKELVGRDTKLQRLRMAYQAKATEYREAVFKYLGYKVDLEESGIRFVPMHAEGEPSVVISSDGTGIQVVKGDRARAQHIDSLVVAWVKQKSSIPGFFASWALDLIERRR</sequence>
<evidence type="ECO:0000313" key="13">
    <source>
        <dbReference type="EMBL" id="TPX35521.1"/>
    </source>
</evidence>
<dbReference type="Gene3D" id="3.30.457.60">
    <property type="match status" value="1"/>
</dbReference>
<evidence type="ECO:0000256" key="1">
    <source>
        <dbReference type="ARBA" id="ARBA00004123"/>
    </source>
</evidence>
<dbReference type="Gene3D" id="2.130.10.30">
    <property type="entry name" value="Regulator of chromosome condensation 1/beta-lactamase-inhibitor protein II"/>
    <property type="match status" value="3"/>
</dbReference>
<feature type="region of interest" description="Disordered" evidence="11">
    <location>
        <begin position="485"/>
        <end position="507"/>
    </location>
</feature>
<dbReference type="OrthoDB" id="331602at2759"/>